<evidence type="ECO:0008006" key="3">
    <source>
        <dbReference type="Google" id="ProtNLM"/>
    </source>
</evidence>
<organism evidence="1 2">
    <name type="scientific">Pigmentiphaga litoralis</name>
    <dbReference type="NCBI Taxonomy" id="516702"/>
    <lineage>
        <taxon>Bacteria</taxon>
        <taxon>Pseudomonadati</taxon>
        <taxon>Pseudomonadota</taxon>
        <taxon>Betaproteobacteria</taxon>
        <taxon>Burkholderiales</taxon>
        <taxon>Alcaligenaceae</taxon>
        <taxon>Pigmentiphaga</taxon>
    </lineage>
</organism>
<dbReference type="Gene3D" id="2.30.110.10">
    <property type="entry name" value="Electron Transport, Fmn-binding Protein, Chain A"/>
    <property type="match status" value="1"/>
</dbReference>
<reference evidence="1 2" key="1">
    <citation type="submission" date="2020-07" db="EMBL/GenBank/DDBJ databases">
        <title>Genomic Encyclopedia of Type Strains, Phase IV (KMG-V): Genome sequencing to study the core and pangenomes of soil and plant-associated prokaryotes.</title>
        <authorList>
            <person name="Whitman W."/>
        </authorList>
    </citation>
    <scope>NUCLEOTIDE SEQUENCE [LARGE SCALE GENOMIC DNA]</scope>
    <source>
        <strain evidence="1 2">SAS40</strain>
    </source>
</reference>
<dbReference type="RefSeq" id="WP_373563370.1">
    <property type="nucleotide sequence ID" value="NZ_JACBYR010000001.1"/>
</dbReference>
<protein>
    <recommendedName>
        <fullName evidence="3">Flavin-nucleotide-binding protein</fullName>
    </recommendedName>
</protein>
<evidence type="ECO:0000313" key="2">
    <source>
        <dbReference type="Proteomes" id="UP000542125"/>
    </source>
</evidence>
<comment type="caution">
    <text evidence="1">The sequence shown here is derived from an EMBL/GenBank/DDBJ whole genome shotgun (WGS) entry which is preliminary data.</text>
</comment>
<dbReference type="EMBL" id="JACBYR010000001">
    <property type="protein sequence ID" value="NYE81827.1"/>
    <property type="molecule type" value="Genomic_DNA"/>
</dbReference>
<sequence>MADRMEAIGPRIVRDHMLDQHREFFAQLPFVVAGSVDEEGNAWATMLAGKPGFMSSPTSTALDIATVTDVNDPAQAGLRAGDPIGLLGIEMHTRRRNRMNGVVEPTAQGWRVQVDQSFGNCPRYIKVRDVAPVRDPAQPYTGSVENLDRLDAQAANMIRAAETFFVASYADLESRRQVDVSHRGGPVGFVHVDDSGLLTIPDFSGNQFFSTLGNLVLNGQAGLLFVDFVNGNILQMTGDARVILDSPDMAAFEGAERLWTFRPRRIVRRPGALALRSRVAG</sequence>
<dbReference type="SUPFAM" id="SSF50475">
    <property type="entry name" value="FMN-binding split barrel"/>
    <property type="match status" value="1"/>
</dbReference>
<proteinExistence type="predicted"/>
<dbReference type="PANTHER" id="PTHR42815:SF2">
    <property type="entry name" value="FAD-BINDING, PUTATIVE (AFU_ORTHOLOGUE AFUA_6G07600)-RELATED"/>
    <property type="match status" value="1"/>
</dbReference>
<dbReference type="InterPro" id="IPR012349">
    <property type="entry name" value="Split_barrel_FMN-bd"/>
</dbReference>
<dbReference type="Proteomes" id="UP000542125">
    <property type="component" value="Unassembled WGS sequence"/>
</dbReference>
<keyword evidence="2" id="KW-1185">Reference proteome</keyword>
<evidence type="ECO:0000313" key="1">
    <source>
        <dbReference type="EMBL" id="NYE81827.1"/>
    </source>
</evidence>
<dbReference type="AlphaFoldDB" id="A0A7Y9LKT3"/>
<dbReference type="PANTHER" id="PTHR42815">
    <property type="entry name" value="FAD-BINDING, PUTATIVE (AFU_ORTHOLOGUE AFUA_6G07600)-RELATED"/>
    <property type="match status" value="1"/>
</dbReference>
<name>A0A7Y9LKT3_9BURK</name>
<accession>A0A7Y9LKT3</accession>
<gene>
    <name evidence="1" type="ORF">FHW18_001098</name>
</gene>